<dbReference type="STRING" id="1817863.A2Y62_07875"/>
<evidence type="ECO:0000313" key="4">
    <source>
        <dbReference type="EMBL" id="OGF59951.1"/>
    </source>
</evidence>
<dbReference type="PROSITE" id="PS50005">
    <property type="entry name" value="TPR"/>
    <property type="match status" value="4"/>
</dbReference>
<feature type="repeat" description="TPR" evidence="3">
    <location>
        <begin position="283"/>
        <end position="316"/>
    </location>
</feature>
<dbReference type="SUPFAM" id="SSF48452">
    <property type="entry name" value="TPR-like"/>
    <property type="match status" value="2"/>
</dbReference>
<name>A0A1F5VAK5_9BACT</name>
<evidence type="ECO:0000256" key="1">
    <source>
        <dbReference type="ARBA" id="ARBA00022737"/>
    </source>
</evidence>
<dbReference type="Pfam" id="PF13432">
    <property type="entry name" value="TPR_16"/>
    <property type="match status" value="1"/>
</dbReference>
<dbReference type="AlphaFoldDB" id="A0A1F5VAK5"/>
<evidence type="ECO:0000313" key="5">
    <source>
        <dbReference type="Proteomes" id="UP000178943"/>
    </source>
</evidence>
<reference evidence="4 5" key="1">
    <citation type="journal article" date="2016" name="Nat. Commun.">
        <title>Thousands of microbial genomes shed light on interconnected biogeochemical processes in an aquifer system.</title>
        <authorList>
            <person name="Anantharaman K."/>
            <person name="Brown C.T."/>
            <person name="Hug L.A."/>
            <person name="Sharon I."/>
            <person name="Castelle C.J."/>
            <person name="Probst A.J."/>
            <person name="Thomas B.C."/>
            <person name="Singh A."/>
            <person name="Wilkins M.J."/>
            <person name="Karaoz U."/>
            <person name="Brodie E.L."/>
            <person name="Williams K.H."/>
            <person name="Hubbard S.S."/>
            <person name="Banfield J.F."/>
        </authorList>
    </citation>
    <scope>NUCLEOTIDE SEQUENCE [LARGE SCALE GENOMIC DNA]</scope>
</reference>
<proteinExistence type="predicted"/>
<evidence type="ECO:0000256" key="3">
    <source>
        <dbReference type="PROSITE-ProRule" id="PRU00339"/>
    </source>
</evidence>
<keyword evidence="2 3" id="KW-0802">TPR repeat</keyword>
<feature type="repeat" description="TPR" evidence="3">
    <location>
        <begin position="249"/>
        <end position="282"/>
    </location>
</feature>
<dbReference type="EMBL" id="MFGW01000205">
    <property type="protein sequence ID" value="OGF59951.1"/>
    <property type="molecule type" value="Genomic_DNA"/>
</dbReference>
<keyword evidence="1" id="KW-0677">Repeat</keyword>
<dbReference type="InterPro" id="IPR017850">
    <property type="entry name" value="Alkaline_phosphatase_core_sf"/>
</dbReference>
<dbReference type="SUPFAM" id="SSF53649">
    <property type="entry name" value="Alkaline phosphatase-like"/>
    <property type="match status" value="1"/>
</dbReference>
<organism evidence="4 5">
    <name type="scientific">Candidatus Fischerbacteria bacterium RBG_13_37_8</name>
    <dbReference type="NCBI Taxonomy" id="1817863"/>
    <lineage>
        <taxon>Bacteria</taxon>
        <taxon>Candidatus Fischeribacteriota</taxon>
    </lineage>
</organism>
<evidence type="ECO:0008006" key="6">
    <source>
        <dbReference type="Google" id="ProtNLM"/>
    </source>
</evidence>
<dbReference type="InterPro" id="IPR011990">
    <property type="entry name" value="TPR-like_helical_dom_sf"/>
</dbReference>
<sequence length="417" mass="47658">MNLLSLPQPASIEGHTLIPLIASATPLDNDIIYAETFQPFLDYHWAPLFTIIHKRKKFIDAPNPEFYDLNNDFNELHNLSNANEQNFTSWKSKLNPFINTLMAKSKIDSASREALASLGYAGGTNASSLSLPQMKKLPDPKNKISVLESIHDAMDNLTNNNDSSAYEILSAIKTKDPNNVRVLYLLSIISNKKNDYKNAVDYMKKAAALNPDYLAPYYLLSADIAIKHKKFQEAEKYYLETIKVNPFEYSAYNNLAQIAFMNRNYSKATEYLTSAVELSPENLEIRNNLGILLLNENKLNEAEALFLTNLQISPKHQITLMNLAIVYMKKKEYNKAFSFIRQLLELDSNNENYYLLMIDCCSQASKTNELINYRLKLADLFIKKGQTQKAILQLQEILKIDHSHPDARKKIEQLLNK</sequence>
<dbReference type="InterPro" id="IPR019734">
    <property type="entry name" value="TPR_rpt"/>
</dbReference>
<feature type="repeat" description="TPR" evidence="3">
    <location>
        <begin position="180"/>
        <end position="213"/>
    </location>
</feature>
<accession>A0A1F5VAK5</accession>
<evidence type="ECO:0000256" key="2">
    <source>
        <dbReference type="ARBA" id="ARBA00022803"/>
    </source>
</evidence>
<protein>
    <recommendedName>
        <fullName evidence="6">UDP-N-acetylglucosamine--peptide N-acetylglucosaminyltransferase SPINDLY</fullName>
    </recommendedName>
</protein>
<dbReference type="Pfam" id="PF13181">
    <property type="entry name" value="TPR_8"/>
    <property type="match status" value="2"/>
</dbReference>
<feature type="repeat" description="TPR" evidence="3">
    <location>
        <begin position="317"/>
        <end position="350"/>
    </location>
</feature>
<dbReference type="Gene3D" id="3.40.720.10">
    <property type="entry name" value="Alkaline Phosphatase, subunit A"/>
    <property type="match status" value="1"/>
</dbReference>
<comment type="caution">
    <text evidence="4">The sequence shown here is derived from an EMBL/GenBank/DDBJ whole genome shotgun (WGS) entry which is preliminary data.</text>
</comment>
<gene>
    <name evidence="4" type="ORF">A2Y62_07875</name>
</gene>
<dbReference type="SMART" id="SM00028">
    <property type="entry name" value="TPR"/>
    <property type="match status" value="6"/>
</dbReference>
<dbReference type="PANTHER" id="PTHR45586:SF1">
    <property type="entry name" value="LIPOPOLYSACCHARIDE ASSEMBLY PROTEIN B"/>
    <property type="match status" value="1"/>
</dbReference>
<dbReference type="Gene3D" id="1.25.40.10">
    <property type="entry name" value="Tetratricopeptide repeat domain"/>
    <property type="match status" value="3"/>
</dbReference>
<dbReference type="PANTHER" id="PTHR45586">
    <property type="entry name" value="TPR REPEAT-CONTAINING PROTEIN PA4667"/>
    <property type="match status" value="1"/>
</dbReference>
<dbReference type="InterPro" id="IPR051012">
    <property type="entry name" value="CellSynth/LPSAsmb/PSIAsmb"/>
</dbReference>
<dbReference type="Proteomes" id="UP000178943">
    <property type="component" value="Unassembled WGS sequence"/>
</dbReference>